<accession>A0A5B7HLA9</accession>
<reference evidence="2 3" key="1">
    <citation type="submission" date="2019-05" db="EMBL/GenBank/DDBJ databases">
        <title>Another draft genome of Portunus trituberculatus and its Hox gene families provides insights of decapod evolution.</title>
        <authorList>
            <person name="Jeong J.-H."/>
            <person name="Song I."/>
            <person name="Kim S."/>
            <person name="Choi T."/>
            <person name="Kim D."/>
            <person name="Ryu S."/>
            <person name="Kim W."/>
        </authorList>
    </citation>
    <scope>NUCLEOTIDE SEQUENCE [LARGE SCALE GENOMIC DNA]</scope>
    <source>
        <tissue evidence="2">Muscle</tissue>
    </source>
</reference>
<dbReference type="AlphaFoldDB" id="A0A5B7HLA9"/>
<name>A0A5B7HLA9_PORTR</name>
<dbReference type="EMBL" id="VSRR010037250">
    <property type="protein sequence ID" value="MPC73661.1"/>
    <property type="molecule type" value="Genomic_DNA"/>
</dbReference>
<feature type="compositionally biased region" description="Basic and acidic residues" evidence="1">
    <location>
        <begin position="23"/>
        <end position="44"/>
    </location>
</feature>
<dbReference type="Proteomes" id="UP000324222">
    <property type="component" value="Unassembled WGS sequence"/>
</dbReference>
<evidence type="ECO:0000313" key="2">
    <source>
        <dbReference type="EMBL" id="MPC73661.1"/>
    </source>
</evidence>
<organism evidence="2 3">
    <name type="scientific">Portunus trituberculatus</name>
    <name type="common">Swimming crab</name>
    <name type="synonym">Neptunus trituberculatus</name>
    <dbReference type="NCBI Taxonomy" id="210409"/>
    <lineage>
        <taxon>Eukaryota</taxon>
        <taxon>Metazoa</taxon>
        <taxon>Ecdysozoa</taxon>
        <taxon>Arthropoda</taxon>
        <taxon>Crustacea</taxon>
        <taxon>Multicrustacea</taxon>
        <taxon>Malacostraca</taxon>
        <taxon>Eumalacostraca</taxon>
        <taxon>Eucarida</taxon>
        <taxon>Decapoda</taxon>
        <taxon>Pleocyemata</taxon>
        <taxon>Brachyura</taxon>
        <taxon>Eubrachyura</taxon>
        <taxon>Portunoidea</taxon>
        <taxon>Portunidae</taxon>
        <taxon>Portuninae</taxon>
        <taxon>Portunus</taxon>
    </lineage>
</organism>
<sequence length="124" mass="13297">MADREKVPEGTPRCFSSSSFSSSDRKRREMSPPDKDVKKRKDGPEACSAHPRGAAVAAEPTVDVVVAPLVAGPSHVPGPFDCSSMANKYDRLSALVGGLIDKLEKGSDTNVPRHDFSGFHTVFL</sequence>
<feature type="region of interest" description="Disordered" evidence="1">
    <location>
        <begin position="1"/>
        <end position="54"/>
    </location>
</feature>
<comment type="caution">
    <text evidence="2">The sequence shown here is derived from an EMBL/GenBank/DDBJ whole genome shotgun (WGS) entry which is preliminary data.</text>
</comment>
<proteinExistence type="predicted"/>
<protein>
    <submittedName>
        <fullName evidence="2">Uncharacterized protein</fullName>
    </submittedName>
</protein>
<evidence type="ECO:0000256" key="1">
    <source>
        <dbReference type="SAM" id="MobiDB-lite"/>
    </source>
</evidence>
<keyword evidence="3" id="KW-1185">Reference proteome</keyword>
<gene>
    <name evidence="2" type="ORF">E2C01_067997</name>
</gene>
<evidence type="ECO:0000313" key="3">
    <source>
        <dbReference type="Proteomes" id="UP000324222"/>
    </source>
</evidence>